<protein>
    <submittedName>
        <fullName evidence="2">Uncharacterized protein</fullName>
    </submittedName>
</protein>
<dbReference type="AlphaFoldDB" id="A0A542YHC4"/>
<feature type="transmembrane region" description="Helical" evidence="1">
    <location>
        <begin position="61"/>
        <end position="92"/>
    </location>
</feature>
<keyword evidence="1" id="KW-0472">Membrane</keyword>
<evidence type="ECO:0000313" key="3">
    <source>
        <dbReference type="Proteomes" id="UP000317998"/>
    </source>
</evidence>
<dbReference type="EMBL" id="VFOM01000001">
    <property type="protein sequence ID" value="TQL47488.1"/>
    <property type="molecule type" value="Genomic_DNA"/>
</dbReference>
<sequence length="130" mass="13780">MVVYVSQSLLGALTAGPEYGESAPSWGSPWWIGAAGLFGLALFVCLRRLSSGLTIAISVSAWLLPPIIAALLMSGSAVAAVNVATLSILFAFTLHLSGWVALIVASCAVVLRFWFGTGLHVYIRQMKKTR</sequence>
<evidence type="ECO:0000256" key="1">
    <source>
        <dbReference type="SAM" id="Phobius"/>
    </source>
</evidence>
<accession>A0A542YHC4</accession>
<reference evidence="2 3" key="1">
    <citation type="submission" date="2019-06" db="EMBL/GenBank/DDBJ databases">
        <title>Sequencing the genomes of 1000 actinobacteria strains.</title>
        <authorList>
            <person name="Klenk H.-P."/>
        </authorList>
    </citation>
    <scope>NUCLEOTIDE SEQUENCE [LARGE SCALE GENOMIC DNA]</scope>
    <source>
        <strain evidence="2 3">DSM 26477</strain>
    </source>
</reference>
<feature type="transmembrane region" description="Helical" evidence="1">
    <location>
        <begin position="30"/>
        <end position="49"/>
    </location>
</feature>
<evidence type="ECO:0000313" key="2">
    <source>
        <dbReference type="EMBL" id="TQL47488.1"/>
    </source>
</evidence>
<keyword evidence="1" id="KW-1133">Transmembrane helix</keyword>
<keyword evidence="3" id="KW-1185">Reference proteome</keyword>
<gene>
    <name evidence="2" type="ORF">FB562_0550</name>
</gene>
<organism evidence="2 3">
    <name type="scientific">Homoserinimonas aerilata</name>
    <dbReference type="NCBI Taxonomy" id="1162970"/>
    <lineage>
        <taxon>Bacteria</taxon>
        <taxon>Bacillati</taxon>
        <taxon>Actinomycetota</taxon>
        <taxon>Actinomycetes</taxon>
        <taxon>Micrococcales</taxon>
        <taxon>Microbacteriaceae</taxon>
        <taxon>Homoserinimonas</taxon>
    </lineage>
</organism>
<keyword evidence="1" id="KW-0812">Transmembrane</keyword>
<proteinExistence type="predicted"/>
<name>A0A542YHC4_9MICO</name>
<comment type="caution">
    <text evidence="2">The sequence shown here is derived from an EMBL/GenBank/DDBJ whole genome shotgun (WGS) entry which is preliminary data.</text>
</comment>
<feature type="transmembrane region" description="Helical" evidence="1">
    <location>
        <begin position="98"/>
        <end position="123"/>
    </location>
</feature>
<dbReference type="Proteomes" id="UP000317998">
    <property type="component" value="Unassembled WGS sequence"/>
</dbReference>